<organism evidence="8 9">
    <name type="scientific">Flavivirga eckloniae</name>
    <dbReference type="NCBI Taxonomy" id="1803846"/>
    <lineage>
        <taxon>Bacteria</taxon>
        <taxon>Pseudomonadati</taxon>
        <taxon>Bacteroidota</taxon>
        <taxon>Flavobacteriia</taxon>
        <taxon>Flavobacteriales</taxon>
        <taxon>Flavobacteriaceae</taxon>
        <taxon>Flavivirga</taxon>
    </lineage>
</organism>
<feature type="chain" id="PRO_5014739712" description="OmpA-like domain-containing protein" evidence="5">
    <location>
        <begin position="19"/>
        <end position="602"/>
    </location>
</feature>
<protein>
    <recommendedName>
        <fullName evidence="10">OmpA-like domain-containing protein</fullName>
    </recommendedName>
</protein>
<dbReference type="InterPro" id="IPR007730">
    <property type="entry name" value="SPOR-like_dom"/>
</dbReference>
<dbReference type="InterPro" id="IPR011042">
    <property type="entry name" value="6-blade_b-propeller_TolB-like"/>
</dbReference>
<dbReference type="OrthoDB" id="1403615at2"/>
<evidence type="ECO:0000313" key="8">
    <source>
        <dbReference type="EMBL" id="AUP78844.1"/>
    </source>
</evidence>
<dbReference type="SUPFAM" id="SSF82171">
    <property type="entry name" value="DPP6 N-terminal domain-like"/>
    <property type="match status" value="1"/>
</dbReference>
<dbReference type="InterPro" id="IPR050330">
    <property type="entry name" value="Bact_OuterMem_StrucFunc"/>
</dbReference>
<accession>A0A2K9PP73</accession>
<dbReference type="EMBL" id="CP025791">
    <property type="protein sequence ID" value="AUP78844.1"/>
    <property type="molecule type" value="Genomic_DNA"/>
</dbReference>
<dbReference type="PANTHER" id="PTHR30329">
    <property type="entry name" value="STATOR ELEMENT OF FLAGELLAR MOTOR COMPLEX"/>
    <property type="match status" value="1"/>
</dbReference>
<evidence type="ECO:0000256" key="5">
    <source>
        <dbReference type="SAM" id="SignalP"/>
    </source>
</evidence>
<dbReference type="GO" id="GO:0042834">
    <property type="term" value="F:peptidoglycan binding"/>
    <property type="evidence" value="ECO:0007669"/>
    <property type="project" value="InterPro"/>
</dbReference>
<name>A0A2K9PP73_9FLAO</name>
<dbReference type="Gene3D" id="2.60.40.1120">
    <property type="entry name" value="Carboxypeptidase-like, regulatory domain"/>
    <property type="match status" value="1"/>
</dbReference>
<evidence type="ECO:0000259" key="7">
    <source>
        <dbReference type="PROSITE" id="PS51724"/>
    </source>
</evidence>
<reference evidence="8 9" key="1">
    <citation type="submission" date="2018-01" db="EMBL/GenBank/DDBJ databases">
        <title>Complete genome sequence of Flavivirga eckloniae ECD14 isolated from seaweed Ecklonia cava.</title>
        <authorList>
            <person name="Lee J.H."/>
            <person name="Baik K.S."/>
            <person name="Seong C.N."/>
        </authorList>
    </citation>
    <scope>NUCLEOTIDE SEQUENCE [LARGE SCALE GENOMIC DNA]</scope>
    <source>
        <strain evidence="8 9">ECD14</strain>
    </source>
</reference>
<dbReference type="Gene3D" id="2.120.10.30">
    <property type="entry name" value="TolB, C-terminal domain"/>
    <property type="match status" value="1"/>
</dbReference>
<dbReference type="Proteomes" id="UP000235826">
    <property type="component" value="Chromosome"/>
</dbReference>
<dbReference type="Pfam" id="PF05036">
    <property type="entry name" value="SPOR"/>
    <property type="match status" value="1"/>
</dbReference>
<feature type="domain" description="OmpA-like" evidence="6">
    <location>
        <begin position="393"/>
        <end position="513"/>
    </location>
</feature>
<feature type="signal peptide" evidence="5">
    <location>
        <begin position="1"/>
        <end position="18"/>
    </location>
</feature>
<dbReference type="SUPFAM" id="SSF49464">
    <property type="entry name" value="Carboxypeptidase regulatory domain-like"/>
    <property type="match status" value="1"/>
</dbReference>
<dbReference type="SUPFAM" id="SSF110997">
    <property type="entry name" value="Sporulation related repeat"/>
    <property type="match status" value="1"/>
</dbReference>
<dbReference type="InterPro" id="IPR011659">
    <property type="entry name" value="WD40"/>
</dbReference>
<dbReference type="PROSITE" id="PS51724">
    <property type="entry name" value="SPOR"/>
    <property type="match status" value="1"/>
</dbReference>
<evidence type="ECO:0000256" key="1">
    <source>
        <dbReference type="ARBA" id="ARBA00004442"/>
    </source>
</evidence>
<gene>
    <name evidence="8" type="ORF">C1H87_09080</name>
</gene>
<dbReference type="AlphaFoldDB" id="A0A2K9PP73"/>
<dbReference type="Pfam" id="PF07676">
    <property type="entry name" value="PD40"/>
    <property type="match status" value="2"/>
</dbReference>
<keyword evidence="3" id="KW-0998">Cell outer membrane</keyword>
<dbReference type="PRINTS" id="PR01021">
    <property type="entry name" value="OMPADOMAIN"/>
</dbReference>
<dbReference type="GO" id="GO:0009279">
    <property type="term" value="C:cell outer membrane"/>
    <property type="evidence" value="ECO:0007669"/>
    <property type="project" value="UniProtKB-SubCell"/>
</dbReference>
<keyword evidence="2 4" id="KW-0472">Membrane</keyword>
<keyword evidence="9" id="KW-1185">Reference proteome</keyword>
<dbReference type="PROSITE" id="PS51123">
    <property type="entry name" value="OMPA_2"/>
    <property type="match status" value="1"/>
</dbReference>
<keyword evidence="5" id="KW-0732">Signal</keyword>
<comment type="subcellular location">
    <subcellularLocation>
        <location evidence="1">Cell outer membrane</location>
    </subcellularLocation>
</comment>
<dbReference type="InterPro" id="IPR036680">
    <property type="entry name" value="SPOR-like_sf"/>
</dbReference>
<dbReference type="PANTHER" id="PTHR30329:SF21">
    <property type="entry name" value="LIPOPROTEIN YIAD-RELATED"/>
    <property type="match status" value="1"/>
</dbReference>
<dbReference type="SUPFAM" id="SSF103088">
    <property type="entry name" value="OmpA-like"/>
    <property type="match status" value="1"/>
</dbReference>
<evidence type="ECO:0000256" key="3">
    <source>
        <dbReference type="ARBA" id="ARBA00023237"/>
    </source>
</evidence>
<proteinExistence type="predicted"/>
<dbReference type="InterPro" id="IPR036737">
    <property type="entry name" value="OmpA-like_sf"/>
</dbReference>
<dbReference type="Gene3D" id="3.30.70.1070">
    <property type="entry name" value="Sporulation related repeat"/>
    <property type="match status" value="1"/>
</dbReference>
<dbReference type="Pfam" id="PF00691">
    <property type="entry name" value="OmpA"/>
    <property type="match status" value="1"/>
</dbReference>
<evidence type="ECO:0000256" key="2">
    <source>
        <dbReference type="ARBA" id="ARBA00023136"/>
    </source>
</evidence>
<dbReference type="InterPro" id="IPR006664">
    <property type="entry name" value="OMP_bac"/>
</dbReference>
<sequence>MKAYFFIIIWLQSIFLFSQPTTGTNGFQFDVSDTNINTKYSEIGTGFFKKKLIMVSSKKIGVFARKDRNTKEAFKELYCVDTLGNGALANPLLFSRILNTKNSEDQISFSPDEKTVYYTRSSRKKSLEYKLYKATLEEGSHGNWINEELIYFNSENVSIENPFVNANGDKLYFAANMPDAIGGYDIYVSDINSDGTLGTPKNLGRKINTTSDDKHPYVSKDNEHLFFASKGHEGFGGFDFFVSKIFNNKYHTPKNLGSTINTPHDEIAYFYANKKSGYFSSNRKEENSFDIFYFTIDHVKQTIEGKILDIDTKTILPNTVVILRDKNLKELDKLITGEDGAYSFDVSPSETYIITTEKIDYEDGTFDFASYKNDETTYHQDLELAPISLIAEVDDELQIVVENIYFEFDKHNIKEESYEDLDKIIEVLTNHPKIKLAIHAHTDNVGSDAYNLNLSHRRAKSTLNYLIKHGISEDRLISQGYGEREPLIDCKNRCTKEDRQTNRRVEFVIINASPQNTLNKVNQTGDYHVMAGSFSTEKNCTKLINQLKLEGFISARKVGKSKNGLFQVAYASYESKSEARKALETIRIISNEKAWLNYKKLN</sequence>
<evidence type="ECO:0008006" key="10">
    <source>
        <dbReference type="Google" id="ProtNLM"/>
    </source>
</evidence>
<evidence type="ECO:0000259" key="6">
    <source>
        <dbReference type="PROSITE" id="PS51123"/>
    </source>
</evidence>
<evidence type="ECO:0000256" key="4">
    <source>
        <dbReference type="PROSITE-ProRule" id="PRU00473"/>
    </source>
</evidence>
<dbReference type="CDD" id="cd07185">
    <property type="entry name" value="OmpA_C-like"/>
    <property type="match status" value="1"/>
</dbReference>
<dbReference type="Gene3D" id="3.30.1330.60">
    <property type="entry name" value="OmpA-like domain"/>
    <property type="match status" value="1"/>
</dbReference>
<dbReference type="RefSeq" id="WP_102755499.1">
    <property type="nucleotide sequence ID" value="NZ_CP025791.1"/>
</dbReference>
<evidence type="ECO:0000313" key="9">
    <source>
        <dbReference type="Proteomes" id="UP000235826"/>
    </source>
</evidence>
<dbReference type="InterPro" id="IPR006665">
    <property type="entry name" value="OmpA-like"/>
</dbReference>
<feature type="domain" description="SPOR" evidence="7">
    <location>
        <begin position="521"/>
        <end position="599"/>
    </location>
</feature>
<dbReference type="KEGG" id="fek:C1H87_09080"/>
<dbReference type="InterPro" id="IPR008969">
    <property type="entry name" value="CarboxyPept-like_regulatory"/>
</dbReference>